<dbReference type="SMART" id="SM00861">
    <property type="entry name" value="Transket_pyr"/>
    <property type="match status" value="1"/>
</dbReference>
<dbReference type="FunFam" id="3.40.50.920:FF:000002">
    <property type="entry name" value="1-deoxy-D-xylulose-5-phosphate synthase"/>
    <property type="match status" value="1"/>
</dbReference>
<dbReference type="GO" id="GO:0009228">
    <property type="term" value="P:thiamine biosynthetic process"/>
    <property type="evidence" value="ECO:0007669"/>
    <property type="project" value="UniProtKB-UniRule"/>
</dbReference>
<comment type="subunit">
    <text evidence="3 10">Homodimer.</text>
</comment>
<dbReference type="UniPathway" id="UPA00064">
    <property type="reaction ID" value="UER00091"/>
</dbReference>
<evidence type="ECO:0000256" key="5">
    <source>
        <dbReference type="ARBA" id="ARBA00022723"/>
    </source>
</evidence>
<evidence type="ECO:0000256" key="9">
    <source>
        <dbReference type="ARBA" id="ARBA00023229"/>
    </source>
</evidence>
<evidence type="ECO:0000256" key="2">
    <source>
        <dbReference type="ARBA" id="ARBA00011081"/>
    </source>
</evidence>
<dbReference type="PANTHER" id="PTHR43322">
    <property type="entry name" value="1-D-DEOXYXYLULOSE 5-PHOSPHATE SYNTHASE-RELATED"/>
    <property type="match status" value="1"/>
</dbReference>
<feature type="binding site" evidence="10">
    <location>
        <begin position="120"/>
        <end position="122"/>
    </location>
    <ligand>
        <name>thiamine diphosphate</name>
        <dbReference type="ChEBI" id="CHEBI:58937"/>
    </ligand>
</feature>
<feature type="domain" description="Transketolase-like pyrimidine-binding" evidence="11">
    <location>
        <begin position="325"/>
        <end position="487"/>
    </location>
</feature>
<comment type="caution">
    <text evidence="12">The sequence shown here is derived from an EMBL/GenBank/DDBJ whole genome shotgun (WGS) entry which is preliminary data.</text>
</comment>
<evidence type="ECO:0000256" key="4">
    <source>
        <dbReference type="ARBA" id="ARBA00022679"/>
    </source>
</evidence>
<gene>
    <name evidence="12" type="primary">dxs_2</name>
    <name evidence="10" type="synonym">dxs</name>
    <name evidence="12" type="ORF">KOR34_35070</name>
</gene>
<comment type="catalytic activity">
    <reaction evidence="10">
        <text>D-glyceraldehyde 3-phosphate + pyruvate + H(+) = 1-deoxy-D-xylulose 5-phosphate + CO2</text>
        <dbReference type="Rhea" id="RHEA:12605"/>
        <dbReference type="ChEBI" id="CHEBI:15361"/>
        <dbReference type="ChEBI" id="CHEBI:15378"/>
        <dbReference type="ChEBI" id="CHEBI:16526"/>
        <dbReference type="ChEBI" id="CHEBI:57792"/>
        <dbReference type="ChEBI" id="CHEBI:59776"/>
        <dbReference type="EC" id="2.2.1.7"/>
    </reaction>
</comment>
<dbReference type="PANTHER" id="PTHR43322:SF5">
    <property type="entry name" value="1-DEOXY-D-XYLULOSE-5-PHOSPHATE SYNTHASE, CHLOROPLASTIC"/>
    <property type="match status" value="1"/>
</dbReference>
<evidence type="ECO:0000256" key="1">
    <source>
        <dbReference type="ARBA" id="ARBA00004980"/>
    </source>
</evidence>
<feature type="binding site" evidence="10">
    <location>
        <position position="79"/>
    </location>
    <ligand>
        <name>thiamine diphosphate</name>
        <dbReference type="ChEBI" id="CHEBI:58937"/>
    </ligand>
</feature>
<feature type="binding site" evidence="10">
    <location>
        <position position="293"/>
    </location>
    <ligand>
        <name>thiamine diphosphate</name>
        <dbReference type="ChEBI" id="CHEBI:58937"/>
    </ligand>
</feature>
<protein>
    <recommendedName>
        <fullName evidence="10">1-deoxy-D-xylulose-5-phosphate synthase</fullName>
        <ecNumber evidence="10">2.2.1.7</ecNumber>
    </recommendedName>
    <alternativeName>
        <fullName evidence="10">1-deoxyxylulose-5-phosphate synthase</fullName>
        <shortName evidence="10">DXP synthase</shortName>
        <shortName evidence="10">DXPS</shortName>
    </alternativeName>
</protein>
<dbReference type="NCBIfam" id="TIGR00204">
    <property type="entry name" value="dxs"/>
    <property type="match status" value="1"/>
</dbReference>
<dbReference type="GO" id="GO:0008661">
    <property type="term" value="F:1-deoxy-D-xylulose-5-phosphate synthase activity"/>
    <property type="evidence" value="ECO:0007669"/>
    <property type="project" value="UniProtKB-UniRule"/>
</dbReference>
<dbReference type="Pfam" id="PF02779">
    <property type="entry name" value="Transket_pyr"/>
    <property type="match status" value="1"/>
</dbReference>
<feature type="binding site" evidence="10">
    <location>
        <position position="376"/>
    </location>
    <ligand>
        <name>thiamine diphosphate</name>
        <dbReference type="ChEBI" id="CHEBI:58937"/>
    </ligand>
</feature>
<keyword evidence="9 10" id="KW-0414">Isoprene biosynthesis</keyword>
<dbReference type="GO" id="GO:0019288">
    <property type="term" value="P:isopentenyl diphosphate biosynthetic process, methylerythritol 4-phosphate pathway"/>
    <property type="evidence" value="ECO:0007669"/>
    <property type="project" value="TreeGrafter"/>
</dbReference>
<dbReference type="GO" id="GO:0000287">
    <property type="term" value="F:magnesium ion binding"/>
    <property type="evidence" value="ECO:0007669"/>
    <property type="project" value="UniProtKB-UniRule"/>
</dbReference>
<evidence type="ECO:0000256" key="8">
    <source>
        <dbReference type="ARBA" id="ARBA00023052"/>
    </source>
</evidence>
<sequence>MTQTTKEPLLPKITSPRDLDGLSLPDLERLAGEIRDVLCNLVSARSAHFASNLGVVELCLALHQTFDFLHDRLIWDTGHQIYPHKLITGRYPQFHTIRTKGGLMGYPNPEESDYDLFVTGHAGASVSTAVGLASGDRLMRDGEDRWTVAVIGDGAFPSGVVYEALCNIRESGKRLLVVLNDNKMSICPRVGGMADYLDRLRMSGAYSGMKNEVVKALQNIPMLGDPVERMLTQLKEAAKAGLHGGMLFEDLGMRYVGPIDGHNVALVRKYLRMAKKSEGPVLLHVVTEKGHGFHPATEDPVLFHAPPQFQRRENGELQMKKSGGRAYTHAASEAIHAVMQRDPRVTTLTAAMCQGNKLERVRDDFPDRFFDTGICEAHAVAFAAGQAKVGMRPIVDIYSTFLQRSFDHIFQEVALQDLPVTFMLDRGGLAGPDGATHHGVFDLGYLRLFPNMTVMAPGDAHDLPAMLDLALAHDGPCAIRYPKAPETTVPGKRAPVEHGKAEVLRRGPDGLILCGGALLSDCLAAAAELAQEGLELTVVNARFIKPLDTETILPLAADGPFVITVEEAALAGGFGSAVLEALADAGHSTPVRRLGIPDRFIEHGEREELLADLGLDAAGIAQACREQAQACAPGQSV</sequence>
<proteinExistence type="inferred from homology"/>
<dbReference type="Gene3D" id="3.40.50.920">
    <property type="match status" value="1"/>
</dbReference>
<feature type="binding site" evidence="10">
    <location>
        <position position="182"/>
    </location>
    <ligand>
        <name>Mg(2+)</name>
        <dbReference type="ChEBI" id="CHEBI:18420"/>
    </ligand>
</feature>
<dbReference type="InterPro" id="IPR009014">
    <property type="entry name" value="Transketo_C/PFOR_II"/>
</dbReference>
<comment type="cofactor">
    <cofactor evidence="10">
        <name>thiamine diphosphate</name>
        <dbReference type="ChEBI" id="CHEBI:58937"/>
    </cofactor>
    <text evidence="10">Binds 1 thiamine pyrophosphate per subunit.</text>
</comment>
<evidence type="ECO:0000256" key="7">
    <source>
        <dbReference type="ARBA" id="ARBA00022977"/>
    </source>
</evidence>
<keyword evidence="6 10" id="KW-0460">Magnesium</keyword>
<feature type="binding site" evidence="10">
    <location>
        <begin position="154"/>
        <end position="155"/>
    </location>
    <ligand>
        <name>thiamine diphosphate</name>
        <dbReference type="ChEBI" id="CHEBI:58937"/>
    </ligand>
</feature>
<keyword evidence="8 10" id="KW-0786">Thiamine pyrophosphate</keyword>
<dbReference type="SUPFAM" id="SSF52518">
    <property type="entry name" value="Thiamin diphosphate-binding fold (THDP-binding)"/>
    <property type="match status" value="2"/>
</dbReference>
<evidence type="ECO:0000256" key="6">
    <source>
        <dbReference type="ARBA" id="ARBA00022842"/>
    </source>
</evidence>
<dbReference type="PROSITE" id="PS00802">
    <property type="entry name" value="TRANSKETOLASE_2"/>
    <property type="match status" value="1"/>
</dbReference>
<keyword evidence="7 10" id="KW-0784">Thiamine biosynthesis</keyword>
<keyword evidence="13" id="KW-1185">Reference proteome</keyword>
<dbReference type="InterPro" id="IPR033248">
    <property type="entry name" value="Transketolase_C"/>
</dbReference>
<reference evidence="12 13" key="1">
    <citation type="submission" date="2019-02" db="EMBL/GenBank/DDBJ databases">
        <title>Deep-cultivation of Planctomycetes and their phenomic and genomic characterization uncovers novel biology.</title>
        <authorList>
            <person name="Wiegand S."/>
            <person name="Jogler M."/>
            <person name="Boedeker C."/>
            <person name="Pinto D."/>
            <person name="Vollmers J."/>
            <person name="Rivas-Marin E."/>
            <person name="Kohn T."/>
            <person name="Peeters S.H."/>
            <person name="Heuer A."/>
            <person name="Rast P."/>
            <person name="Oberbeckmann S."/>
            <person name="Bunk B."/>
            <person name="Jeske O."/>
            <person name="Meyerdierks A."/>
            <person name="Storesund J.E."/>
            <person name="Kallscheuer N."/>
            <person name="Luecker S."/>
            <person name="Lage O.M."/>
            <person name="Pohl T."/>
            <person name="Merkel B.J."/>
            <person name="Hornburger P."/>
            <person name="Mueller R.-W."/>
            <person name="Bruemmer F."/>
            <person name="Labrenz M."/>
            <person name="Spormann A.M."/>
            <person name="Op Den Camp H."/>
            <person name="Overmann J."/>
            <person name="Amann R."/>
            <person name="Jetten M.S.M."/>
            <person name="Mascher T."/>
            <person name="Medema M.H."/>
            <person name="Devos D.P."/>
            <person name="Kaster A.-K."/>
            <person name="Ovreas L."/>
            <person name="Rohde M."/>
            <person name="Galperin M.Y."/>
            <person name="Jogler C."/>
        </authorList>
    </citation>
    <scope>NUCLEOTIDE SEQUENCE [LARGE SCALE GENOMIC DNA]</scope>
    <source>
        <strain evidence="12 13">KOR34</strain>
    </source>
</reference>
<comment type="similarity">
    <text evidence="2 10">Belongs to the transketolase family. DXPS subfamily.</text>
</comment>
<accession>A0A5C5V572</accession>
<comment type="pathway">
    <text evidence="1 10">Metabolic intermediate biosynthesis; 1-deoxy-D-xylulose 5-phosphate biosynthesis; 1-deoxy-D-xylulose 5-phosphate from D-glyceraldehyde 3-phosphate and pyruvate: step 1/1.</text>
</comment>
<dbReference type="Pfam" id="PF02780">
    <property type="entry name" value="Transketolase_C"/>
    <property type="match status" value="1"/>
</dbReference>
<dbReference type="InterPro" id="IPR020826">
    <property type="entry name" value="Transketolase_BS"/>
</dbReference>
<organism evidence="12 13">
    <name type="scientific">Posidoniimonas corsicana</name>
    <dbReference type="NCBI Taxonomy" id="1938618"/>
    <lineage>
        <taxon>Bacteria</taxon>
        <taxon>Pseudomonadati</taxon>
        <taxon>Planctomycetota</taxon>
        <taxon>Planctomycetia</taxon>
        <taxon>Pirellulales</taxon>
        <taxon>Lacipirellulaceae</taxon>
        <taxon>Posidoniimonas</taxon>
    </lineage>
</organism>
<dbReference type="CDD" id="cd02007">
    <property type="entry name" value="TPP_DXS"/>
    <property type="match status" value="1"/>
</dbReference>
<dbReference type="InterPro" id="IPR005475">
    <property type="entry name" value="Transketolase-like_Pyr-bd"/>
</dbReference>
<dbReference type="NCBIfam" id="NF003933">
    <property type="entry name" value="PRK05444.2-2"/>
    <property type="match status" value="1"/>
</dbReference>
<dbReference type="GO" id="GO:0030976">
    <property type="term" value="F:thiamine pyrophosphate binding"/>
    <property type="evidence" value="ECO:0007669"/>
    <property type="project" value="UniProtKB-UniRule"/>
</dbReference>
<dbReference type="SUPFAM" id="SSF52922">
    <property type="entry name" value="TK C-terminal domain-like"/>
    <property type="match status" value="1"/>
</dbReference>
<evidence type="ECO:0000313" key="12">
    <source>
        <dbReference type="EMBL" id="TWT33674.1"/>
    </source>
</evidence>
<dbReference type="GO" id="GO:0005829">
    <property type="term" value="C:cytosol"/>
    <property type="evidence" value="ECO:0007669"/>
    <property type="project" value="TreeGrafter"/>
</dbReference>
<dbReference type="Gene3D" id="3.40.50.970">
    <property type="match status" value="2"/>
</dbReference>
<dbReference type="RefSeq" id="WP_146566493.1">
    <property type="nucleotide sequence ID" value="NZ_SIHJ01000002.1"/>
</dbReference>
<evidence type="ECO:0000313" key="13">
    <source>
        <dbReference type="Proteomes" id="UP000316714"/>
    </source>
</evidence>
<keyword evidence="5 10" id="KW-0479">Metal-binding</keyword>
<dbReference type="CDD" id="cd07033">
    <property type="entry name" value="TPP_PYR_DXS_TK_like"/>
    <property type="match status" value="1"/>
</dbReference>
<dbReference type="HAMAP" id="MF_00315">
    <property type="entry name" value="DXP_synth"/>
    <property type="match status" value="1"/>
</dbReference>
<comment type="function">
    <text evidence="10">Catalyzes the acyloin condensation reaction between C atoms 2 and 3 of pyruvate and glyceraldehyde 3-phosphate to yield 1-deoxy-D-xylulose-5-phosphate (DXP).</text>
</comment>
<name>A0A5C5V572_9BACT</name>
<dbReference type="Pfam" id="PF13292">
    <property type="entry name" value="DXP_synthase_N"/>
    <property type="match status" value="1"/>
</dbReference>
<dbReference type="GO" id="GO:0016114">
    <property type="term" value="P:terpenoid biosynthetic process"/>
    <property type="evidence" value="ECO:0007669"/>
    <property type="project" value="UniProtKB-UniRule"/>
</dbReference>
<dbReference type="OrthoDB" id="9803371at2"/>
<dbReference type="EMBL" id="SIHJ01000002">
    <property type="protein sequence ID" value="TWT33674.1"/>
    <property type="molecule type" value="Genomic_DNA"/>
</dbReference>
<dbReference type="EC" id="2.2.1.7" evidence="10"/>
<feature type="binding site" evidence="10">
    <location>
        <position position="153"/>
    </location>
    <ligand>
        <name>Mg(2+)</name>
        <dbReference type="ChEBI" id="CHEBI:18420"/>
    </ligand>
</feature>
<keyword evidence="4 10" id="KW-0808">Transferase</keyword>
<dbReference type="AlphaFoldDB" id="A0A5C5V572"/>
<dbReference type="InterPro" id="IPR029061">
    <property type="entry name" value="THDP-binding"/>
</dbReference>
<dbReference type="InterPro" id="IPR005477">
    <property type="entry name" value="Dxylulose-5-P_synthase"/>
</dbReference>
<evidence type="ECO:0000259" key="11">
    <source>
        <dbReference type="SMART" id="SM00861"/>
    </source>
</evidence>
<dbReference type="Proteomes" id="UP000316714">
    <property type="component" value="Unassembled WGS sequence"/>
</dbReference>
<feature type="binding site" evidence="10">
    <location>
        <position position="182"/>
    </location>
    <ligand>
        <name>thiamine diphosphate</name>
        <dbReference type="ChEBI" id="CHEBI:58937"/>
    </ligand>
</feature>
<evidence type="ECO:0000256" key="3">
    <source>
        <dbReference type="ARBA" id="ARBA00011738"/>
    </source>
</evidence>
<evidence type="ECO:0000256" key="10">
    <source>
        <dbReference type="HAMAP-Rule" id="MF_00315"/>
    </source>
</evidence>
<comment type="cofactor">
    <cofactor evidence="10">
        <name>Mg(2+)</name>
        <dbReference type="ChEBI" id="CHEBI:18420"/>
    </cofactor>
    <text evidence="10">Binds 1 Mg(2+) ion per subunit.</text>
</comment>